<keyword evidence="3" id="KW-1185">Reference proteome</keyword>
<evidence type="ECO:0000313" key="2">
    <source>
        <dbReference type="EMBL" id="GFT31908.1"/>
    </source>
</evidence>
<sequence length="116" mass="13114">MPVCKEIASVSKIFICFPADSLIIRPLIISNLKSLLLTTGISGFMDIFSLAIYVQYPDTIGNMILQSRQRSSRHQQCNRSSTNSLRGMWFCSLQSSKVMDLLLHLCTVRMLKLEKA</sequence>
<keyword evidence="1" id="KW-0472">Membrane</keyword>
<reference evidence="2" key="1">
    <citation type="submission" date="2020-08" db="EMBL/GenBank/DDBJ databases">
        <title>Multicomponent nature underlies the extraordinary mechanical properties of spider dragline silk.</title>
        <authorList>
            <person name="Kono N."/>
            <person name="Nakamura H."/>
            <person name="Mori M."/>
            <person name="Yoshida Y."/>
            <person name="Ohtoshi R."/>
            <person name="Malay A.D."/>
            <person name="Moran D.A.P."/>
            <person name="Tomita M."/>
            <person name="Numata K."/>
            <person name="Arakawa K."/>
        </authorList>
    </citation>
    <scope>NUCLEOTIDE SEQUENCE</scope>
</reference>
<organism evidence="2 3">
    <name type="scientific">Nephila pilipes</name>
    <name type="common">Giant wood spider</name>
    <name type="synonym">Nephila maculata</name>
    <dbReference type="NCBI Taxonomy" id="299642"/>
    <lineage>
        <taxon>Eukaryota</taxon>
        <taxon>Metazoa</taxon>
        <taxon>Ecdysozoa</taxon>
        <taxon>Arthropoda</taxon>
        <taxon>Chelicerata</taxon>
        <taxon>Arachnida</taxon>
        <taxon>Araneae</taxon>
        <taxon>Araneomorphae</taxon>
        <taxon>Entelegynae</taxon>
        <taxon>Araneoidea</taxon>
        <taxon>Nephilidae</taxon>
        <taxon>Nephila</taxon>
    </lineage>
</organism>
<dbReference type="AlphaFoldDB" id="A0A8X6NTB1"/>
<evidence type="ECO:0000313" key="3">
    <source>
        <dbReference type="Proteomes" id="UP000887013"/>
    </source>
</evidence>
<accession>A0A8X6NTB1</accession>
<dbReference type="Proteomes" id="UP000887013">
    <property type="component" value="Unassembled WGS sequence"/>
</dbReference>
<protein>
    <submittedName>
        <fullName evidence="2">Uncharacterized protein</fullName>
    </submittedName>
</protein>
<comment type="caution">
    <text evidence="2">The sequence shown here is derived from an EMBL/GenBank/DDBJ whole genome shotgun (WGS) entry which is preliminary data.</text>
</comment>
<evidence type="ECO:0000256" key="1">
    <source>
        <dbReference type="SAM" id="Phobius"/>
    </source>
</evidence>
<proteinExistence type="predicted"/>
<name>A0A8X6NTB1_NEPPI</name>
<keyword evidence="1" id="KW-1133">Transmembrane helix</keyword>
<dbReference type="EMBL" id="BMAW01108016">
    <property type="protein sequence ID" value="GFT31908.1"/>
    <property type="molecule type" value="Genomic_DNA"/>
</dbReference>
<keyword evidence="1" id="KW-0812">Transmembrane</keyword>
<feature type="transmembrane region" description="Helical" evidence="1">
    <location>
        <begin position="35"/>
        <end position="56"/>
    </location>
</feature>
<gene>
    <name evidence="2" type="ORF">NPIL_120971</name>
</gene>